<proteinExistence type="predicted"/>
<dbReference type="EMBL" id="LT984807">
    <property type="protein sequence ID" value="SPD60825.1"/>
    <property type="molecule type" value="Genomic_DNA"/>
</dbReference>
<accession>A0A375HTP6</accession>
<geneLocation type="plasmid" evidence="2">
    <name>ii</name>
</geneLocation>
<name>A0A375HTP6_9BURK</name>
<sequence length="175" mass="19471">MHARACLAGSCSAPPTRGTLAWSRPRSLPWHSVSPWRRIAVRNDPLPPRRQGPRWQGAGPMAHDSAVAQIRMKCRLIACMIGLHRPRRFCKNWLPSPSMDAHGTRTGCIPRDCDMGLRPCDDSSYGSRGNPWTSRLRTGFRSSRSRAAAFAGCTRPSCLPISRRKSGRRLRPAST</sequence>
<dbReference type="AlphaFoldDB" id="A0A375HTP6"/>
<organism evidence="1 2">
    <name type="scientific">Cupriavidus neocaledonicus</name>
    <dbReference type="NCBI Taxonomy" id="1040979"/>
    <lineage>
        <taxon>Bacteria</taxon>
        <taxon>Pseudomonadati</taxon>
        <taxon>Pseudomonadota</taxon>
        <taxon>Betaproteobacteria</taxon>
        <taxon>Burkholderiales</taxon>
        <taxon>Burkholderiaceae</taxon>
        <taxon>Cupriavidus</taxon>
    </lineage>
</organism>
<dbReference type="Proteomes" id="UP000255168">
    <property type="component" value="Plasmid II"/>
</dbReference>
<gene>
    <name evidence="1" type="ORF">CBM2607_MP21483</name>
</gene>
<evidence type="ECO:0000313" key="1">
    <source>
        <dbReference type="EMBL" id="SPD60825.1"/>
    </source>
</evidence>
<evidence type="ECO:0000313" key="2">
    <source>
        <dbReference type="Proteomes" id="UP000255168"/>
    </source>
</evidence>
<reference evidence="1 2" key="1">
    <citation type="submission" date="2018-01" db="EMBL/GenBank/DDBJ databases">
        <authorList>
            <person name="Clerissi C."/>
        </authorList>
    </citation>
    <scope>NUCLEOTIDE SEQUENCE [LARGE SCALE GENOMIC DNA]</scope>
    <source>
        <strain evidence="1">Cupriavidus taiwanensis STM 6160</strain>
        <plasmid evidence="2">ii</plasmid>
    </source>
</reference>
<protein>
    <submittedName>
        <fullName evidence="1">Uncharacterized protein</fullName>
    </submittedName>
</protein>
<keyword evidence="1" id="KW-0614">Plasmid</keyword>